<reference evidence="3 4" key="1">
    <citation type="submission" date="2020-10" db="EMBL/GenBank/DDBJ databases">
        <title>Ca. Dormibacterota MAGs.</title>
        <authorList>
            <person name="Montgomery K."/>
        </authorList>
    </citation>
    <scope>NUCLEOTIDE SEQUENCE [LARGE SCALE GENOMIC DNA]</scope>
    <source>
        <strain evidence="3">Mitchell_Peninsula_5</strain>
    </source>
</reference>
<comment type="caution">
    <text evidence="3">The sequence shown here is derived from an EMBL/GenBank/DDBJ whole genome shotgun (WGS) entry which is preliminary data.</text>
</comment>
<feature type="transmembrane region" description="Helical" evidence="1">
    <location>
        <begin position="90"/>
        <end position="113"/>
    </location>
</feature>
<protein>
    <recommendedName>
        <fullName evidence="5">Yip1 domain-containing protein</fullName>
    </recommendedName>
</protein>
<evidence type="ECO:0000313" key="3">
    <source>
        <dbReference type="EMBL" id="MBJ7608433.1"/>
    </source>
</evidence>
<proteinExistence type="predicted"/>
<keyword evidence="1" id="KW-0812">Transmembrane</keyword>
<feature type="transmembrane region" description="Helical" evidence="1">
    <location>
        <begin position="21"/>
        <end position="45"/>
    </location>
</feature>
<evidence type="ECO:0008006" key="5">
    <source>
        <dbReference type="Google" id="ProtNLM"/>
    </source>
</evidence>
<keyword evidence="1" id="KW-1133">Transmembrane helix</keyword>
<keyword evidence="2" id="KW-0732">Signal</keyword>
<feature type="chain" id="PRO_5037665990" description="Yip1 domain-containing protein" evidence="2">
    <location>
        <begin position="23"/>
        <end position="187"/>
    </location>
</feature>
<feature type="signal peptide" evidence="2">
    <location>
        <begin position="1"/>
        <end position="22"/>
    </location>
</feature>
<dbReference type="AlphaFoldDB" id="A0A934KKG6"/>
<feature type="transmembrane region" description="Helical" evidence="1">
    <location>
        <begin position="51"/>
        <end position="78"/>
    </location>
</feature>
<sequence length="187" mass="18656">MLAQIAHPLRALNAAAANSSLAAGALAVAVTGVVSLGLDLTAALVGGAGSAAIGLSIAIPVMLAVFWLVSAVLIGAGARLMGYRPERRRLLAVTGLTFPVLVMYAVIALLQAASAHWGGELLATAAGLLALPSVCWFVALNAVAVRAVYDTAALSAVAITLMPYAALSAVLLLLVIVLSVLHSAGAV</sequence>
<gene>
    <name evidence="3" type="ORF">JF887_03240</name>
</gene>
<evidence type="ECO:0000256" key="2">
    <source>
        <dbReference type="SAM" id="SignalP"/>
    </source>
</evidence>
<dbReference type="EMBL" id="JAEKNN010000012">
    <property type="protein sequence ID" value="MBJ7608433.1"/>
    <property type="molecule type" value="Genomic_DNA"/>
</dbReference>
<feature type="transmembrane region" description="Helical" evidence="1">
    <location>
        <begin position="125"/>
        <end position="149"/>
    </location>
</feature>
<dbReference type="Proteomes" id="UP000614410">
    <property type="component" value="Unassembled WGS sequence"/>
</dbReference>
<evidence type="ECO:0000256" key="1">
    <source>
        <dbReference type="SAM" id="Phobius"/>
    </source>
</evidence>
<name>A0A934KKG6_9BACT</name>
<accession>A0A934KKG6</accession>
<evidence type="ECO:0000313" key="4">
    <source>
        <dbReference type="Proteomes" id="UP000614410"/>
    </source>
</evidence>
<organism evidence="3 4">
    <name type="scientific">Candidatus Amunia macphersoniae</name>
    <dbReference type="NCBI Taxonomy" id="3127014"/>
    <lineage>
        <taxon>Bacteria</taxon>
        <taxon>Bacillati</taxon>
        <taxon>Candidatus Dormiibacterota</taxon>
        <taxon>Candidatus Dormibacteria</taxon>
        <taxon>Candidatus Aeolococcales</taxon>
        <taxon>Candidatus Aeolococcaceae</taxon>
        <taxon>Candidatus Amunia</taxon>
    </lineage>
</organism>
<keyword evidence="1" id="KW-0472">Membrane</keyword>
<feature type="transmembrane region" description="Helical" evidence="1">
    <location>
        <begin position="161"/>
        <end position="181"/>
    </location>
</feature>